<feature type="region of interest" description="Disordered" evidence="1">
    <location>
        <begin position="45"/>
        <end position="75"/>
    </location>
</feature>
<organism evidence="2">
    <name type="scientific">uncultured Nocardioides sp</name>
    <dbReference type="NCBI Taxonomy" id="198441"/>
    <lineage>
        <taxon>Bacteria</taxon>
        <taxon>Bacillati</taxon>
        <taxon>Actinomycetota</taxon>
        <taxon>Actinomycetes</taxon>
        <taxon>Propionibacteriales</taxon>
        <taxon>Nocardioidaceae</taxon>
        <taxon>Nocardioides</taxon>
        <taxon>environmental samples</taxon>
    </lineage>
</organism>
<sequence length="75" mass="7494">DRPARDAPLLGQGLHAGRRLAAALEQPPHPHRGTAQELAGLRGTPHVALGLPGRTGVPARGRADGGLGPATGCGL</sequence>
<dbReference type="AlphaFoldDB" id="A0A6J4MRM1"/>
<proteinExistence type="predicted"/>
<accession>A0A6J4MRM1</accession>
<name>A0A6J4MRM1_9ACTN</name>
<protein>
    <submittedName>
        <fullName evidence="2">Uncharacterized protein</fullName>
    </submittedName>
</protein>
<gene>
    <name evidence="2" type="ORF">AVDCRST_MAG32-130</name>
</gene>
<reference evidence="2" key="1">
    <citation type="submission" date="2020-02" db="EMBL/GenBank/DDBJ databases">
        <authorList>
            <person name="Meier V. D."/>
        </authorList>
    </citation>
    <scope>NUCLEOTIDE SEQUENCE</scope>
    <source>
        <strain evidence="2">AVDCRST_MAG32</strain>
    </source>
</reference>
<feature type="non-terminal residue" evidence="2">
    <location>
        <position position="75"/>
    </location>
</feature>
<feature type="compositionally biased region" description="Gly residues" evidence="1">
    <location>
        <begin position="64"/>
        <end position="75"/>
    </location>
</feature>
<feature type="non-terminal residue" evidence="2">
    <location>
        <position position="1"/>
    </location>
</feature>
<evidence type="ECO:0000313" key="2">
    <source>
        <dbReference type="EMBL" id="CAA9366712.1"/>
    </source>
</evidence>
<evidence type="ECO:0000256" key="1">
    <source>
        <dbReference type="SAM" id="MobiDB-lite"/>
    </source>
</evidence>
<dbReference type="EMBL" id="CADCUM010000003">
    <property type="protein sequence ID" value="CAA9366712.1"/>
    <property type="molecule type" value="Genomic_DNA"/>
</dbReference>